<feature type="transmembrane region" description="Helical" evidence="1">
    <location>
        <begin position="467"/>
        <end position="484"/>
    </location>
</feature>
<feature type="transmembrane region" description="Helical" evidence="1">
    <location>
        <begin position="12"/>
        <end position="32"/>
    </location>
</feature>
<feature type="transmembrane region" description="Helical" evidence="1">
    <location>
        <begin position="147"/>
        <end position="171"/>
    </location>
</feature>
<sequence>MSSRHTASGDTFLIPFGLIFLLAGLGVGYFYYDLLSRWYSARHWVQVPCIIESSALRDHMETRPASTTEHDTLMNEAMATYAYEYEGRPYQGTEVALSGGADNFGDYQQRVSQILDDHRTSGTPYRCFVNPDDPTQAVIFRDARWTLLLFISIFPLLFPLVGGITATMGLLGRSENKRVRGYQTKYPDQPWRWKSAWGPEWMPPKNAGRTWIWVTIATWMSILWLPMLYALVVDGDISLSSPISLLPFLTLVPILFVSRAALRRILEKRYGQILLHVEPRPITPGSTLNAWLAIPQNLPLGQHEHMQAQIRCIREVTTRSGKNTTVNREVLWSDHQSLPLAEATREARGSRLPVTFTLPAGLPAMPVALADVGWHDASQHLWELELTAPRLTRPMVYDLPVFQTDTASSSTPVTSTATSSPTTHPLDLDADELTLHLARHHITAVFDSRQLPVSFDLSPRRYATVRLFLICFTSFWSLAFLILLNTDAPGLFPLIWGVTSAMLWALIVMQLRRQRLQFSDTGVDITWSLGPWSGRRSYEKRHLVQFQHRINMTSGATAYHVVSAETIFGKKVTLIDGIPSSLVVENLCRLLEAWRKQA</sequence>
<keyword evidence="1" id="KW-0812">Transmembrane</keyword>
<organism evidence="3 4">
    <name type="scientific">Prosthecobacter fusiformis</name>
    <dbReference type="NCBI Taxonomy" id="48464"/>
    <lineage>
        <taxon>Bacteria</taxon>
        <taxon>Pseudomonadati</taxon>
        <taxon>Verrucomicrobiota</taxon>
        <taxon>Verrucomicrobiia</taxon>
        <taxon>Verrucomicrobiales</taxon>
        <taxon>Verrucomicrobiaceae</taxon>
        <taxon>Prosthecobacter</taxon>
    </lineage>
</organism>
<protein>
    <submittedName>
        <fullName evidence="3">Uncharacterized protein DUF3592</fullName>
    </submittedName>
</protein>
<dbReference type="RefSeq" id="WP_166647419.1">
    <property type="nucleotide sequence ID" value="NZ_SOCA01000012.1"/>
</dbReference>
<feature type="transmembrane region" description="Helical" evidence="1">
    <location>
        <begin position="211"/>
        <end position="231"/>
    </location>
</feature>
<dbReference type="AlphaFoldDB" id="A0A4R7RJ88"/>
<reference evidence="3 4" key="1">
    <citation type="submission" date="2019-03" db="EMBL/GenBank/DDBJ databases">
        <title>Genomic Encyclopedia of Archaeal and Bacterial Type Strains, Phase II (KMG-II): from individual species to whole genera.</title>
        <authorList>
            <person name="Goeker M."/>
        </authorList>
    </citation>
    <scope>NUCLEOTIDE SEQUENCE [LARGE SCALE GENOMIC DNA]</scope>
    <source>
        <strain evidence="3 4">ATCC 25309</strain>
    </source>
</reference>
<dbReference type="EMBL" id="SOCA01000012">
    <property type="protein sequence ID" value="TDU64131.1"/>
    <property type="molecule type" value="Genomic_DNA"/>
</dbReference>
<proteinExistence type="predicted"/>
<dbReference type="InterPro" id="IPR021994">
    <property type="entry name" value="DUF3592"/>
</dbReference>
<feature type="domain" description="DUF3592" evidence="2">
    <location>
        <begin position="48"/>
        <end position="143"/>
    </location>
</feature>
<accession>A0A4R7RJ88</accession>
<feature type="transmembrane region" description="Helical" evidence="1">
    <location>
        <begin position="243"/>
        <end position="262"/>
    </location>
</feature>
<feature type="transmembrane region" description="Helical" evidence="1">
    <location>
        <begin position="490"/>
        <end position="509"/>
    </location>
</feature>
<gene>
    <name evidence="3" type="ORF">EI77_04315</name>
</gene>
<keyword evidence="4" id="KW-1185">Reference proteome</keyword>
<name>A0A4R7RJ88_9BACT</name>
<evidence type="ECO:0000259" key="2">
    <source>
        <dbReference type="Pfam" id="PF12158"/>
    </source>
</evidence>
<keyword evidence="1" id="KW-1133">Transmembrane helix</keyword>
<dbReference type="Proteomes" id="UP000295662">
    <property type="component" value="Unassembled WGS sequence"/>
</dbReference>
<evidence type="ECO:0000256" key="1">
    <source>
        <dbReference type="SAM" id="Phobius"/>
    </source>
</evidence>
<comment type="caution">
    <text evidence="3">The sequence shown here is derived from an EMBL/GenBank/DDBJ whole genome shotgun (WGS) entry which is preliminary data.</text>
</comment>
<keyword evidence="1" id="KW-0472">Membrane</keyword>
<evidence type="ECO:0000313" key="3">
    <source>
        <dbReference type="EMBL" id="TDU64131.1"/>
    </source>
</evidence>
<evidence type="ECO:0000313" key="4">
    <source>
        <dbReference type="Proteomes" id="UP000295662"/>
    </source>
</evidence>
<dbReference type="Pfam" id="PF12158">
    <property type="entry name" value="DUF3592"/>
    <property type="match status" value="1"/>
</dbReference>